<sequence>IVQARKGRRTPLTLLAPLVLAGEERDWTPPVRAVLEDAAPLPLAAPSRR</sequence>
<proteinExistence type="predicted"/>
<organism evidence="1 2">
    <name type="scientific">Tistrella mobilis</name>
    <dbReference type="NCBI Taxonomy" id="171437"/>
    <lineage>
        <taxon>Bacteria</taxon>
        <taxon>Pseudomonadati</taxon>
        <taxon>Pseudomonadota</taxon>
        <taxon>Alphaproteobacteria</taxon>
        <taxon>Geminicoccales</taxon>
        <taxon>Geminicoccaceae</taxon>
        <taxon>Tistrella</taxon>
    </lineage>
</organism>
<evidence type="ECO:0000313" key="2">
    <source>
        <dbReference type="Proteomes" id="UP000257706"/>
    </source>
</evidence>
<dbReference type="GO" id="GO:0008168">
    <property type="term" value="F:methyltransferase activity"/>
    <property type="evidence" value="ECO:0007669"/>
    <property type="project" value="UniProtKB-KW"/>
</dbReference>
<dbReference type="Proteomes" id="UP000257706">
    <property type="component" value="Unassembled WGS sequence"/>
</dbReference>
<comment type="caution">
    <text evidence="1">The sequence shown here is derived from an EMBL/GenBank/DDBJ whole genome shotgun (WGS) entry which is preliminary data.</text>
</comment>
<feature type="non-terminal residue" evidence="1">
    <location>
        <position position="1"/>
    </location>
</feature>
<dbReference type="EMBL" id="DMAI01000360">
    <property type="protein sequence ID" value="HAE50145.1"/>
    <property type="molecule type" value="Genomic_DNA"/>
</dbReference>
<accession>A0A3B9IQR9</accession>
<protein>
    <submittedName>
        <fullName evidence="1">Methyltransferase small</fullName>
    </submittedName>
</protein>
<gene>
    <name evidence="1" type="ORF">DCK97_22270</name>
</gene>
<evidence type="ECO:0000313" key="1">
    <source>
        <dbReference type="EMBL" id="HAE50145.1"/>
    </source>
</evidence>
<dbReference type="AlphaFoldDB" id="A0A3B9IQR9"/>
<keyword evidence="1" id="KW-0489">Methyltransferase</keyword>
<name>A0A3B9IQR9_9PROT</name>
<dbReference type="GO" id="GO:0032259">
    <property type="term" value="P:methylation"/>
    <property type="evidence" value="ECO:0007669"/>
    <property type="project" value="UniProtKB-KW"/>
</dbReference>
<reference evidence="1 2" key="1">
    <citation type="journal article" date="2018" name="Nat. Biotechnol.">
        <title>A standardized bacterial taxonomy based on genome phylogeny substantially revises the tree of life.</title>
        <authorList>
            <person name="Parks D.H."/>
            <person name="Chuvochina M."/>
            <person name="Waite D.W."/>
            <person name="Rinke C."/>
            <person name="Skarshewski A."/>
            <person name="Chaumeil P.A."/>
            <person name="Hugenholtz P."/>
        </authorList>
    </citation>
    <scope>NUCLEOTIDE SEQUENCE [LARGE SCALE GENOMIC DNA]</scope>
    <source>
        <strain evidence="1">UBA8739</strain>
    </source>
</reference>
<keyword evidence="1" id="KW-0808">Transferase</keyword>